<dbReference type="AlphaFoldDB" id="A0A0X3PZ13"/>
<sequence length="108" mass="12345">MLHIALNKAKMGEKCAHWAYLSSAYFAALAVLLEYFSLPYSTVLYRRLFFILYLLRSILGKINCSQILTYNSDHNNSRPRICMFSHVNREVVPLPVNSFDVNSAGRGL</sequence>
<keyword evidence="1" id="KW-0472">Membrane</keyword>
<dbReference type="EMBL" id="GEEE01006477">
    <property type="protein sequence ID" value="JAP56748.1"/>
    <property type="molecule type" value="Transcribed_RNA"/>
</dbReference>
<keyword evidence="1" id="KW-1133">Transmembrane helix</keyword>
<evidence type="ECO:0000313" key="2">
    <source>
        <dbReference type="EMBL" id="JAP56748.1"/>
    </source>
</evidence>
<evidence type="ECO:0000256" key="1">
    <source>
        <dbReference type="SAM" id="Phobius"/>
    </source>
</evidence>
<dbReference type="EMBL" id="GEEE01017386">
    <property type="protein sequence ID" value="JAP45839.1"/>
    <property type="molecule type" value="Transcribed_RNA"/>
</dbReference>
<accession>A0A0X3PZ13</accession>
<keyword evidence="1" id="KW-0812">Transmembrane</keyword>
<organism evidence="2">
    <name type="scientific">Schistocephalus solidus</name>
    <name type="common">Tapeworm</name>
    <dbReference type="NCBI Taxonomy" id="70667"/>
    <lineage>
        <taxon>Eukaryota</taxon>
        <taxon>Metazoa</taxon>
        <taxon>Spiralia</taxon>
        <taxon>Lophotrochozoa</taxon>
        <taxon>Platyhelminthes</taxon>
        <taxon>Cestoda</taxon>
        <taxon>Eucestoda</taxon>
        <taxon>Diphyllobothriidea</taxon>
        <taxon>Diphyllobothriidae</taxon>
        <taxon>Schistocephalus</taxon>
    </lineage>
</organism>
<feature type="transmembrane region" description="Helical" evidence="1">
    <location>
        <begin position="18"/>
        <end position="38"/>
    </location>
</feature>
<reference evidence="2" key="1">
    <citation type="submission" date="2016-01" db="EMBL/GenBank/DDBJ databases">
        <title>Reference transcriptome for the parasite Schistocephalus solidus: insights into the molecular evolution of parasitism.</title>
        <authorList>
            <person name="Hebert F.O."/>
            <person name="Grambauer S."/>
            <person name="Barber I."/>
            <person name="Landry C.R."/>
            <person name="Aubin-Horth N."/>
        </authorList>
    </citation>
    <scope>NUCLEOTIDE SEQUENCE</scope>
</reference>
<name>A0A0X3PZ13_SCHSO</name>
<gene>
    <name evidence="2" type="ORF">TR114571</name>
</gene>
<dbReference type="EMBL" id="GEEE01019760">
    <property type="protein sequence ID" value="JAP43465.1"/>
    <property type="molecule type" value="Transcribed_RNA"/>
</dbReference>
<proteinExistence type="predicted"/>
<protein>
    <submittedName>
        <fullName evidence="2">Uncharacterized protein</fullName>
    </submittedName>
</protein>